<evidence type="ECO:0000313" key="6">
    <source>
        <dbReference type="EMBL" id="SHN54522.1"/>
    </source>
</evidence>
<dbReference type="InterPro" id="IPR030678">
    <property type="entry name" value="Peptide/Ni-bd"/>
</dbReference>
<dbReference type="PIRSF" id="PIRSF002741">
    <property type="entry name" value="MppA"/>
    <property type="match status" value="1"/>
</dbReference>
<dbReference type="STRING" id="1121455.SAMN02745728_00548"/>
<comment type="similarity">
    <text evidence="1">Belongs to the bacterial solute-binding protein 5 family.</text>
</comment>
<proteinExistence type="inferred from homology"/>
<dbReference type="InterPro" id="IPR039424">
    <property type="entry name" value="SBP_5"/>
</dbReference>
<dbReference type="OrthoDB" id="5469165at2"/>
<keyword evidence="3 4" id="KW-0732">Signal</keyword>
<evidence type="ECO:0000256" key="1">
    <source>
        <dbReference type="ARBA" id="ARBA00005695"/>
    </source>
</evidence>
<dbReference type="SUPFAM" id="SSF53850">
    <property type="entry name" value="Periplasmic binding protein-like II"/>
    <property type="match status" value="1"/>
</dbReference>
<evidence type="ECO:0000259" key="5">
    <source>
        <dbReference type="Pfam" id="PF00496"/>
    </source>
</evidence>
<dbReference type="RefSeq" id="WP_072696255.1">
    <property type="nucleotide sequence ID" value="NZ_FRDI01000003.1"/>
</dbReference>
<dbReference type="PANTHER" id="PTHR30290:SF9">
    <property type="entry name" value="OLIGOPEPTIDE-BINDING PROTEIN APPA"/>
    <property type="match status" value="1"/>
</dbReference>
<evidence type="ECO:0000256" key="2">
    <source>
        <dbReference type="ARBA" id="ARBA00022448"/>
    </source>
</evidence>
<dbReference type="GO" id="GO:1904680">
    <property type="term" value="F:peptide transmembrane transporter activity"/>
    <property type="evidence" value="ECO:0007669"/>
    <property type="project" value="TreeGrafter"/>
</dbReference>
<dbReference type="GO" id="GO:0030288">
    <property type="term" value="C:outer membrane-bounded periplasmic space"/>
    <property type="evidence" value="ECO:0007669"/>
    <property type="project" value="UniProtKB-ARBA"/>
</dbReference>
<evidence type="ECO:0000256" key="4">
    <source>
        <dbReference type="SAM" id="SignalP"/>
    </source>
</evidence>
<dbReference type="InterPro" id="IPR000914">
    <property type="entry name" value="SBP_5_dom"/>
</dbReference>
<name>A0A1M7S867_9BACT</name>
<organism evidence="6 7">
    <name type="scientific">Desulfovibrio litoralis DSM 11393</name>
    <dbReference type="NCBI Taxonomy" id="1121455"/>
    <lineage>
        <taxon>Bacteria</taxon>
        <taxon>Pseudomonadati</taxon>
        <taxon>Thermodesulfobacteriota</taxon>
        <taxon>Desulfovibrionia</taxon>
        <taxon>Desulfovibrionales</taxon>
        <taxon>Desulfovibrionaceae</taxon>
        <taxon>Desulfovibrio</taxon>
    </lineage>
</organism>
<dbReference type="Gene3D" id="3.40.190.10">
    <property type="entry name" value="Periplasmic binding protein-like II"/>
    <property type="match status" value="1"/>
</dbReference>
<feature type="domain" description="Solute-binding protein family 5" evidence="5">
    <location>
        <begin position="69"/>
        <end position="441"/>
    </location>
</feature>
<dbReference type="Pfam" id="PF00496">
    <property type="entry name" value="SBP_bac_5"/>
    <property type="match status" value="1"/>
</dbReference>
<feature type="chain" id="PRO_5012387506" evidence="4">
    <location>
        <begin position="22"/>
        <end position="531"/>
    </location>
</feature>
<dbReference type="Gene3D" id="3.90.76.10">
    <property type="entry name" value="Dipeptide-binding Protein, Domain 1"/>
    <property type="match status" value="1"/>
</dbReference>
<dbReference type="GO" id="GO:0043190">
    <property type="term" value="C:ATP-binding cassette (ABC) transporter complex"/>
    <property type="evidence" value="ECO:0007669"/>
    <property type="project" value="InterPro"/>
</dbReference>
<keyword evidence="2" id="KW-0813">Transport</keyword>
<accession>A0A1M7S867</accession>
<feature type="signal peptide" evidence="4">
    <location>
        <begin position="1"/>
        <end position="21"/>
    </location>
</feature>
<protein>
    <submittedName>
        <fullName evidence="6">Peptide/nickel transport system substrate-binding protein</fullName>
    </submittedName>
</protein>
<gene>
    <name evidence="6" type="ORF">SAMN02745728_00548</name>
</gene>
<dbReference type="EMBL" id="FRDI01000003">
    <property type="protein sequence ID" value="SHN54522.1"/>
    <property type="molecule type" value="Genomic_DNA"/>
</dbReference>
<dbReference type="PANTHER" id="PTHR30290">
    <property type="entry name" value="PERIPLASMIC BINDING COMPONENT OF ABC TRANSPORTER"/>
    <property type="match status" value="1"/>
</dbReference>
<dbReference type="AlphaFoldDB" id="A0A1M7S867"/>
<sequence length="531" mass="61460">MLKKTLFIIFLYLSLFNIAQAEEQGTLTVGTNYSLFSLDPYSQINQESLQLSNLLFDSLTRWENFTVENHLLKDLKKIDNLKWRATLRENLFFHSGRPVTTEEIIWSFKRAKMSPNFSYIFANIKEIKAVDSLTMEFTTIYPTILMPQRLTYLFVMDKDFYQGTDEYGIPKDKVVSSLNVQPTMNPFPFAWTHVSGSGPFTLYKFTPNNRLELKNFDKYWKKRGNIKNLIITKNTKAAKPTVSLISDKVDCILQIPPLDAFRISGVPNINLYSTLNSKIFIIQFNFDKNNELKNPKVREAIISATDSQAIAKDIFFDEKLATQQFAISTQLGHLENLDPRYNLKKAHQLMQELGYNTNKPLELTMVVLESLDKNQKSIVSSFVSMMQLINIHITIVPLSEIEYFNARKLKSDADLLFTSWKPDTEDSSDYFQHLLMCKDKNNPSRGDFNFGKYCNHELDQLINHAMNTENQEKRKELLQEATQIAYNDMAFIPIVYAPFIWSTNKDVLNAEDIVNRSNIIYFGKVLLKIAD</sequence>
<evidence type="ECO:0000313" key="7">
    <source>
        <dbReference type="Proteomes" id="UP000186469"/>
    </source>
</evidence>
<evidence type="ECO:0000256" key="3">
    <source>
        <dbReference type="ARBA" id="ARBA00022729"/>
    </source>
</evidence>
<dbReference type="GO" id="GO:0015833">
    <property type="term" value="P:peptide transport"/>
    <property type="evidence" value="ECO:0007669"/>
    <property type="project" value="TreeGrafter"/>
</dbReference>
<dbReference type="Proteomes" id="UP000186469">
    <property type="component" value="Unassembled WGS sequence"/>
</dbReference>
<reference evidence="6 7" key="1">
    <citation type="submission" date="2016-12" db="EMBL/GenBank/DDBJ databases">
        <authorList>
            <person name="Song W.-J."/>
            <person name="Kurnit D.M."/>
        </authorList>
    </citation>
    <scope>NUCLEOTIDE SEQUENCE [LARGE SCALE GENOMIC DNA]</scope>
    <source>
        <strain evidence="6 7">DSM 11393</strain>
    </source>
</reference>
<keyword evidence="7" id="KW-1185">Reference proteome</keyword>
<dbReference type="Gene3D" id="3.10.105.10">
    <property type="entry name" value="Dipeptide-binding Protein, Domain 3"/>
    <property type="match status" value="1"/>
</dbReference>